<dbReference type="GeneID" id="35866556"/>
<comment type="caution">
    <text evidence="9">The sequence shown here is derived from an EMBL/GenBank/DDBJ whole genome shotgun (WGS) entry which is preliminary data.</text>
</comment>
<dbReference type="InterPro" id="IPR000109">
    <property type="entry name" value="POT_fam"/>
</dbReference>
<feature type="transmembrane region" description="Helical" evidence="8">
    <location>
        <begin position="186"/>
        <end position="207"/>
    </location>
</feature>
<feature type="transmembrane region" description="Helical" evidence="8">
    <location>
        <begin position="291"/>
        <end position="310"/>
    </location>
</feature>
<keyword evidence="4 7" id="KW-0812">Transmembrane</keyword>
<feature type="transmembrane region" description="Helical" evidence="8">
    <location>
        <begin position="256"/>
        <end position="279"/>
    </location>
</feature>
<feature type="transmembrane region" description="Helical" evidence="8">
    <location>
        <begin position="70"/>
        <end position="89"/>
    </location>
</feature>
<keyword evidence="5 8" id="KW-1133">Transmembrane helix</keyword>
<dbReference type="AlphaFoldDB" id="A0A2I1IP80"/>
<keyword evidence="2 7" id="KW-0813">Transport</keyword>
<dbReference type="InterPro" id="IPR018456">
    <property type="entry name" value="PTR2_symporter_CS"/>
</dbReference>
<dbReference type="RefSeq" id="WP_024332100.1">
    <property type="nucleotide sequence ID" value="NZ_JASOXK010000008.1"/>
</dbReference>
<evidence type="ECO:0000256" key="8">
    <source>
        <dbReference type="SAM" id="Phobius"/>
    </source>
</evidence>
<dbReference type="NCBIfam" id="TIGR00924">
    <property type="entry name" value="yjdL_sub1_fam"/>
    <property type="match status" value="1"/>
</dbReference>
<dbReference type="Gene3D" id="1.20.1250.20">
    <property type="entry name" value="MFS general substrate transporter like domains"/>
    <property type="match status" value="1"/>
</dbReference>
<evidence type="ECO:0000313" key="9">
    <source>
        <dbReference type="EMBL" id="PKY72930.1"/>
    </source>
</evidence>
<evidence type="ECO:0000256" key="3">
    <source>
        <dbReference type="ARBA" id="ARBA00022475"/>
    </source>
</evidence>
<feature type="transmembrane region" description="Helical" evidence="8">
    <location>
        <begin position="230"/>
        <end position="250"/>
    </location>
</feature>
<dbReference type="Proteomes" id="UP000235122">
    <property type="component" value="Unassembled WGS sequence"/>
</dbReference>
<evidence type="ECO:0000256" key="4">
    <source>
        <dbReference type="ARBA" id="ARBA00022692"/>
    </source>
</evidence>
<evidence type="ECO:0000256" key="7">
    <source>
        <dbReference type="RuleBase" id="RU003755"/>
    </source>
</evidence>
<dbReference type="PANTHER" id="PTHR23517">
    <property type="entry name" value="RESISTANCE PROTEIN MDTM, PUTATIVE-RELATED-RELATED"/>
    <property type="match status" value="1"/>
</dbReference>
<feature type="transmembrane region" description="Helical" evidence="8">
    <location>
        <begin position="467"/>
        <end position="488"/>
    </location>
</feature>
<organism evidence="9 10">
    <name type="scientific">Winkia neuii</name>
    <dbReference type="NCBI Taxonomy" id="33007"/>
    <lineage>
        <taxon>Bacteria</taxon>
        <taxon>Bacillati</taxon>
        <taxon>Actinomycetota</taxon>
        <taxon>Actinomycetes</taxon>
        <taxon>Actinomycetales</taxon>
        <taxon>Actinomycetaceae</taxon>
        <taxon>Winkia</taxon>
    </lineage>
</organism>
<feature type="transmembrane region" description="Helical" evidence="8">
    <location>
        <begin position="338"/>
        <end position="359"/>
    </location>
</feature>
<dbReference type="PROSITE" id="PS01023">
    <property type="entry name" value="PTR2_2"/>
    <property type="match status" value="1"/>
</dbReference>
<feature type="transmembrane region" description="Helical" evidence="8">
    <location>
        <begin position="39"/>
        <end position="58"/>
    </location>
</feature>
<dbReference type="InterPro" id="IPR005279">
    <property type="entry name" value="Dipep/tripep_permease"/>
</dbReference>
<dbReference type="GO" id="GO:0006857">
    <property type="term" value="P:oligopeptide transport"/>
    <property type="evidence" value="ECO:0007669"/>
    <property type="project" value="InterPro"/>
</dbReference>
<feature type="transmembrane region" description="Helical" evidence="8">
    <location>
        <begin position="399"/>
        <end position="424"/>
    </location>
</feature>
<dbReference type="InterPro" id="IPR036259">
    <property type="entry name" value="MFS_trans_sf"/>
</dbReference>
<feature type="transmembrane region" description="Helical" evidence="8">
    <location>
        <begin position="371"/>
        <end position="393"/>
    </location>
</feature>
<comment type="subcellular location">
    <subcellularLocation>
        <location evidence="1">Cell membrane</location>
        <topology evidence="1">Multi-pass membrane protein</topology>
    </subcellularLocation>
    <subcellularLocation>
        <location evidence="7">Membrane</location>
        <topology evidence="7">Multi-pass membrane protein</topology>
    </subcellularLocation>
</comment>
<evidence type="ECO:0000256" key="6">
    <source>
        <dbReference type="ARBA" id="ARBA00023136"/>
    </source>
</evidence>
<evidence type="ECO:0000256" key="5">
    <source>
        <dbReference type="ARBA" id="ARBA00022989"/>
    </source>
</evidence>
<keyword evidence="6 8" id="KW-0472">Membrane</keyword>
<comment type="similarity">
    <text evidence="7">Belongs to the major facilitator superfamily. Proton-dependent oligopeptide transporter (POT/PTR) (TC 2.A.17) family.</text>
</comment>
<dbReference type="CDD" id="cd17346">
    <property type="entry name" value="MFS_DtpA_like"/>
    <property type="match status" value="1"/>
</dbReference>
<proteinExistence type="inferred from homology"/>
<feature type="transmembrane region" description="Helical" evidence="8">
    <location>
        <begin position="160"/>
        <end position="180"/>
    </location>
</feature>
<evidence type="ECO:0000256" key="1">
    <source>
        <dbReference type="ARBA" id="ARBA00004651"/>
    </source>
</evidence>
<dbReference type="PANTHER" id="PTHR23517:SF15">
    <property type="entry name" value="PROTON-DEPENDENT OLIGOPEPTIDE FAMILY TRANSPORT PROTEIN"/>
    <property type="match status" value="1"/>
</dbReference>
<gene>
    <name evidence="9" type="ORF">CYJ19_04675</name>
</gene>
<evidence type="ECO:0000256" key="2">
    <source>
        <dbReference type="ARBA" id="ARBA00022448"/>
    </source>
</evidence>
<dbReference type="SUPFAM" id="SSF103473">
    <property type="entry name" value="MFS general substrate transporter"/>
    <property type="match status" value="1"/>
</dbReference>
<sequence>MSEHLDAVSRSEQPNKVKTFFGHPFGLTTIFFTEMWERFSYYSMRAILLYFLVDTVANNGLGLEESLGESLVQVYSASIFLIAVLGGWVSDRLWGPRRSTLYGAIIIALGHACLSLPMQTSAYLGIVLVAIGSGVLKPNTATMVGQLYDNTDPKRDAGYSLFYMSVNIGSFVAPFAVSLVRSFGGYHAGFSLAAIGMVLALVCFVVGRRYLPAEADTVPTPVREEERSRILAYCAAGIVAVAALFLVVHLVTGKSFLVNVIDTLTIISLIAPIVYFIVMFRSKQVSADERARLRAFIPLFIAAMMFFMIFEQASSSMASFQKNNTDLNAGLFNMSPELFAAVNPIFIVLLTPFFAHFWATRGRKISTAAKFTVGLALAGLSFIWLGAFAYHYLGVKAPWWVITICYIIQTLGELCLSPVGLAATTLLAPKAFRSQALSLWFLASAAGQSIGAQVLKATGDLPDHQMFLVVGGIAVILAIVLATLAPWISKRIHAGQQAAPIED</sequence>
<name>A0A2I1IP80_9ACTO</name>
<dbReference type="Pfam" id="PF00854">
    <property type="entry name" value="PTR2"/>
    <property type="match status" value="1"/>
</dbReference>
<dbReference type="GO" id="GO:1904680">
    <property type="term" value="F:peptide transmembrane transporter activity"/>
    <property type="evidence" value="ECO:0007669"/>
    <property type="project" value="InterPro"/>
</dbReference>
<dbReference type="STRING" id="33007.HMPREF3198_01285"/>
<dbReference type="GO" id="GO:0005886">
    <property type="term" value="C:plasma membrane"/>
    <property type="evidence" value="ECO:0007669"/>
    <property type="project" value="UniProtKB-SubCell"/>
</dbReference>
<reference evidence="9 10" key="1">
    <citation type="submission" date="2017-12" db="EMBL/GenBank/DDBJ databases">
        <title>Phylogenetic diversity of female urinary microbiome.</title>
        <authorList>
            <person name="Thomas-White K."/>
            <person name="Wolfe A.J."/>
        </authorList>
    </citation>
    <scope>NUCLEOTIDE SEQUENCE [LARGE SCALE GENOMIC DNA]</scope>
    <source>
        <strain evidence="9 10">UMB0402</strain>
    </source>
</reference>
<dbReference type="InterPro" id="IPR050171">
    <property type="entry name" value="MFS_Transporters"/>
</dbReference>
<protein>
    <submittedName>
        <fullName evidence="9">MFS transporter</fullName>
    </submittedName>
</protein>
<evidence type="ECO:0000313" key="10">
    <source>
        <dbReference type="Proteomes" id="UP000235122"/>
    </source>
</evidence>
<keyword evidence="3" id="KW-1003">Cell membrane</keyword>
<feature type="transmembrane region" description="Helical" evidence="8">
    <location>
        <begin position="436"/>
        <end position="455"/>
    </location>
</feature>
<dbReference type="EMBL" id="PKKO01000002">
    <property type="protein sequence ID" value="PKY72930.1"/>
    <property type="molecule type" value="Genomic_DNA"/>
</dbReference>
<accession>A0A2I1IP80</accession>
<keyword evidence="10" id="KW-1185">Reference proteome</keyword>
<feature type="transmembrane region" description="Helical" evidence="8">
    <location>
        <begin position="101"/>
        <end position="118"/>
    </location>
</feature>